<keyword evidence="3" id="KW-1185">Reference proteome</keyword>
<keyword evidence="1" id="KW-0812">Transmembrane</keyword>
<proteinExistence type="predicted"/>
<feature type="transmembrane region" description="Helical" evidence="1">
    <location>
        <begin position="43"/>
        <end position="63"/>
    </location>
</feature>
<protein>
    <submittedName>
        <fullName evidence="2">Uncharacterized protein</fullName>
    </submittedName>
</protein>
<evidence type="ECO:0000313" key="3">
    <source>
        <dbReference type="Proteomes" id="UP000824120"/>
    </source>
</evidence>
<comment type="caution">
    <text evidence="2">The sequence shown here is derived from an EMBL/GenBank/DDBJ whole genome shotgun (WGS) entry which is preliminary data.</text>
</comment>
<dbReference type="AlphaFoldDB" id="A0A9J5XUY6"/>
<dbReference type="Proteomes" id="UP000824120">
    <property type="component" value="Chromosome 8"/>
</dbReference>
<organism evidence="2 3">
    <name type="scientific">Solanum commersonii</name>
    <name type="common">Commerson's wild potato</name>
    <name type="synonym">Commerson's nightshade</name>
    <dbReference type="NCBI Taxonomy" id="4109"/>
    <lineage>
        <taxon>Eukaryota</taxon>
        <taxon>Viridiplantae</taxon>
        <taxon>Streptophyta</taxon>
        <taxon>Embryophyta</taxon>
        <taxon>Tracheophyta</taxon>
        <taxon>Spermatophyta</taxon>
        <taxon>Magnoliopsida</taxon>
        <taxon>eudicotyledons</taxon>
        <taxon>Gunneridae</taxon>
        <taxon>Pentapetalae</taxon>
        <taxon>asterids</taxon>
        <taxon>lamiids</taxon>
        <taxon>Solanales</taxon>
        <taxon>Solanaceae</taxon>
        <taxon>Solanoideae</taxon>
        <taxon>Solaneae</taxon>
        <taxon>Solanum</taxon>
    </lineage>
</organism>
<evidence type="ECO:0000313" key="2">
    <source>
        <dbReference type="EMBL" id="KAG5591407.1"/>
    </source>
</evidence>
<sequence>MPHPSRILQKYTTFGESDTHPLAFLKSPSNIFLLPPTRQRKGLMYSYGGWIYLWIFEFLWMHAGSEVTTSPVML</sequence>
<dbReference type="OrthoDB" id="1263665at2759"/>
<reference evidence="2 3" key="1">
    <citation type="submission" date="2020-09" db="EMBL/GenBank/DDBJ databases">
        <title>De no assembly of potato wild relative species, Solanum commersonii.</title>
        <authorList>
            <person name="Cho K."/>
        </authorList>
    </citation>
    <scope>NUCLEOTIDE SEQUENCE [LARGE SCALE GENOMIC DNA]</scope>
    <source>
        <strain evidence="2">LZ3.2</strain>
        <tissue evidence="2">Leaf</tissue>
    </source>
</reference>
<name>A0A9J5XUY6_SOLCO</name>
<keyword evidence="1" id="KW-0472">Membrane</keyword>
<accession>A0A9J5XUY6</accession>
<keyword evidence="1" id="KW-1133">Transmembrane helix</keyword>
<evidence type="ECO:0000256" key="1">
    <source>
        <dbReference type="SAM" id="Phobius"/>
    </source>
</evidence>
<gene>
    <name evidence="2" type="ORF">H5410_041921</name>
</gene>
<dbReference type="EMBL" id="JACXVP010000008">
    <property type="protein sequence ID" value="KAG5591407.1"/>
    <property type="molecule type" value="Genomic_DNA"/>
</dbReference>